<keyword evidence="6" id="KW-0732">Signal</keyword>
<organism evidence="11 12">
    <name type="scientific">Purpureocillium lavendulum</name>
    <dbReference type="NCBI Taxonomy" id="1247861"/>
    <lineage>
        <taxon>Eukaryota</taxon>
        <taxon>Fungi</taxon>
        <taxon>Dikarya</taxon>
        <taxon>Ascomycota</taxon>
        <taxon>Pezizomycotina</taxon>
        <taxon>Sordariomycetes</taxon>
        <taxon>Hypocreomycetidae</taxon>
        <taxon>Hypocreales</taxon>
        <taxon>Ophiocordycipitaceae</taxon>
        <taxon>Purpureocillium</taxon>
    </lineage>
</organism>
<dbReference type="GO" id="GO:0016985">
    <property type="term" value="F:mannan endo-1,4-beta-mannosidase activity"/>
    <property type="evidence" value="ECO:0007669"/>
    <property type="project" value="UniProtKB-EC"/>
</dbReference>
<sequence>MTHRDYTTHAFSPSLRLTMKLQYTFLAALAIGKATASPLDLDRRATSKSWAGTSNYFLQGLSADDQQAYLKKLASDGVKVIRLWVSNQPGNGACVKGSLSATSVPELETTIGQYNNETLDALDQTLVWVGENGLKAIISPHDGNKLNGANGNDIYGQTYGPGSFYEEQAAYDAYDARLRYVVSYTGKHSGKAWRDWSDVIMAFDLQNEPFAAKTDECSGNGAAAKTWVCGRSDALRAALGADSPIKIASGGFGGDYSKDCSFFAGAMSCSSLDIVAVHRYAGSEASNPNQWTSSYEGWLSDANGKLVFVEEWGVDTASLDPKAEFPANTADMNAGGLPWVYWQLLPSKKCDSSDSDGFGFFIDAGVDVAGQAKGAAGATSKQDWTGIVY</sequence>
<dbReference type="Proteomes" id="UP001163105">
    <property type="component" value="Unassembled WGS sequence"/>
</dbReference>
<gene>
    <name evidence="11" type="primary">MAN</name>
    <name evidence="11" type="ORF">O9K51_02944</name>
</gene>
<dbReference type="Gene3D" id="3.20.20.80">
    <property type="entry name" value="Glycosidases"/>
    <property type="match status" value="1"/>
</dbReference>
<dbReference type="Pfam" id="PF00150">
    <property type="entry name" value="Cellulase"/>
    <property type="match status" value="1"/>
</dbReference>
<evidence type="ECO:0000313" key="11">
    <source>
        <dbReference type="EMBL" id="KAJ6444550.1"/>
    </source>
</evidence>
<dbReference type="SUPFAM" id="SSF51445">
    <property type="entry name" value="(Trans)glycosidases"/>
    <property type="match status" value="1"/>
</dbReference>
<evidence type="ECO:0000256" key="7">
    <source>
        <dbReference type="ARBA" id="ARBA00022801"/>
    </source>
</evidence>
<name>A0AB34FYX7_9HYPO</name>
<dbReference type="AlphaFoldDB" id="A0AB34FYX7"/>
<dbReference type="PANTHER" id="PTHR31451:SF39">
    <property type="entry name" value="MANNAN ENDO-1,4-BETA-MANNOSIDASE 1"/>
    <property type="match status" value="1"/>
</dbReference>
<evidence type="ECO:0000256" key="5">
    <source>
        <dbReference type="ARBA" id="ARBA00022525"/>
    </source>
</evidence>
<dbReference type="InterPro" id="IPR001547">
    <property type="entry name" value="Glyco_hydro_5"/>
</dbReference>
<evidence type="ECO:0000256" key="4">
    <source>
        <dbReference type="ARBA" id="ARBA00012706"/>
    </source>
</evidence>
<dbReference type="PANTHER" id="PTHR31451">
    <property type="match status" value="1"/>
</dbReference>
<dbReference type="InterPro" id="IPR017853">
    <property type="entry name" value="GH"/>
</dbReference>
<dbReference type="EC" id="3.2.1.78" evidence="4"/>
<evidence type="ECO:0000259" key="10">
    <source>
        <dbReference type="Pfam" id="PF00150"/>
    </source>
</evidence>
<keyword evidence="12" id="KW-1185">Reference proteome</keyword>
<dbReference type="InterPro" id="IPR045053">
    <property type="entry name" value="MAN-like"/>
</dbReference>
<keyword evidence="5" id="KW-0964">Secreted</keyword>
<evidence type="ECO:0000256" key="8">
    <source>
        <dbReference type="ARBA" id="ARBA00023295"/>
    </source>
</evidence>
<evidence type="ECO:0000256" key="9">
    <source>
        <dbReference type="RuleBase" id="RU361153"/>
    </source>
</evidence>
<proteinExistence type="inferred from homology"/>
<feature type="domain" description="Glycoside hydrolase family 5" evidence="10">
    <location>
        <begin position="50"/>
        <end position="344"/>
    </location>
</feature>
<comment type="similarity">
    <text evidence="3 9">Belongs to the glycosyl hydrolase 5 (cellulase A) family.</text>
</comment>
<dbReference type="EMBL" id="JAQHRD010000002">
    <property type="protein sequence ID" value="KAJ6444550.1"/>
    <property type="molecule type" value="Genomic_DNA"/>
</dbReference>
<comment type="catalytic activity">
    <reaction evidence="1">
        <text>Random hydrolysis of (1-&gt;4)-beta-D-mannosidic linkages in mannans, galactomannans and glucomannans.</text>
        <dbReference type="EC" id="3.2.1.78"/>
    </reaction>
</comment>
<comment type="subcellular location">
    <subcellularLocation>
        <location evidence="2">Secreted</location>
    </subcellularLocation>
</comment>
<evidence type="ECO:0000256" key="3">
    <source>
        <dbReference type="ARBA" id="ARBA00005641"/>
    </source>
</evidence>
<dbReference type="GO" id="GO:0005576">
    <property type="term" value="C:extracellular region"/>
    <property type="evidence" value="ECO:0007669"/>
    <property type="project" value="UniProtKB-SubCell"/>
</dbReference>
<accession>A0AB34FYX7</accession>
<evidence type="ECO:0000313" key="12">
    <source>
        <dbReference type="Proteomes" id="UP001163105"/>
    </source>
</evidence>
<evidence type="ECO:0000256" key="1">
    <source>
        <dbReference type="ARBA" id="ARBA00001678"/>
    </source>
</evidence>
<evidence type="ECO:0000256" key="2">
    <source>
        <dbReference type="ARBA" id="ARBA00004613"/>
    </source>
</evidence>
<dbReference type="GO" id="GO:0046355">
    <property type="term" value="P:mannan catabolic process"/>
    <property type="evidence" value="ECO:0007669"/>
    <property type="project" value="UniProtKB-ARBA"/>
</dbReference>
<keyword evidence="8 9" id="KW-0326">Glycosidase</keyword>
<reference evidence="11" key="1">
    <citation type="submission" date="2023-01" db="EMBL/GenBank/DDBJ databases">
        <title>The growth and conidiation of Purpureocillium lavendulum are regulated by nitrogen source and histone H3K14 acetylation.</title>
        <authorList>
            <person name="Tang P."/>
            <person name="Han J."/>
            <person name="Zhang C."/>
            <person name="Tang P."/>
            <person name="Qi F."/>
            <person name="Zhang K."/>
            <person name="Liang L."/>
        </authorList>
    </citation>
    <scope>NUCLEOTIDE SEQUENCE</scope>
    <source>
        <strain evidence="11">YMF1.00683</strain>
    </source>
</reference>
<evidence type="ECO:0000256" key="6">
    <source>
        <dbReference type="ARBA" id="ARBA00022729"/>
    </source>
</evidence>
<keyword evidence="7 9" id="KW-0378">Hydrolase</keyword>
<protein>
    <recommendedName>
        <fullName evidence="4">mannan endo-1,4-beta-mannosidase</fullName>
        <ecNumber evidence="4">3.2.1.78</ecNumber>
    </recommendedName>
</protein>
<comment type="caution">
    <text evidence="11">The sequence shown here is derived from an EMBL/GenBank/DDBJ whole genome shotgun (WGS) entry which is preliminary data.</text>
</comment>